<dbReference type="EMBL" id="CM042056">
    <property type="protein sequence ID" value="KAI3696633.1"/>
    <property type="molecule type" value="Genomic_DNA"/>
</dbReference>
<dbReference type="Proteomes" id="UP001055879">
    <property type="component" value="Linkage Group LG10"/>
</dbReference>
<organism evidence="1 2">
    <name type="scientific">Arctium lappa</name>
    <name type="common">Greater burdock</name>
    <name type="synonym">Lappa major</name>
    <dbReference type="NCBI Taxonomy" id="4217"/>
    <lineage>
        <taxon>Eukaryota</taxon>
        <taxon>Viridiplantae</taxon>
        <taxon>Streptophyta</taxon>
        <taxon>Embryophyta</taxon>
        <taxon>Tracheophyta</taxon>
        <taxon>Spermatophyta</taxon>
        <taxon>Magnoliopsida</taxon>
        <taxon>eudicotyledons</taxon>
        <taxon>Gunneridae</taxon>
        <taxon>Pentapetalae</taxon>
        <taxon>asterids</taxon>
        <taxon>campanulids</taxon>
        <taxon>Asterales</taxon>
        <taxon>Asteraceae</taxon>
        <taxon>Carduoideae</taxon>
        <taxon>Cardueae</taxon>
        <taxon>Arctiinae</taxon>
        <taxon>Arctium</taxon>
    </lineage>
</organism>
<proteinExistence type="predicted"/>
<evidence type="ECO:0000313" key="2">
    <source>
        <dbReference type="Proteomes" id="UP001055879"/>
    </source>
</evidence>
<keyword evidence="2" id="KW-1185">Reference proteome</keyword>
<name>A0ACB8ZH69_ARCLA</name>
<protein>
    <submittedName>
        <fullName evidence="1">Uncharacterized protein</fullName>
    </submittedName>
</protein>
<evidence type="ECO:0000313" key="1">
    <source>
        <dbReference type="EMBL" id="KAI3696633.1"/>
    </source>
</evidence>
<accession>A0ACB8ZH69</accession>
<reference evidence="1 2" key="2">
    <citation type="journal article" date="2022" name="Mol. Ecol. Resour.">
        <title>The genomes of chicory, endive, great burdock and yacon provide insights into Asteraceae paleo-polyploidization history and plant inulin production.</title>
        <authorList>
            <person name="Fan W."/>
            <person name="Wang S."/>
            <person name="Wang H."/>
            <person name="Wang A."/>
            <person name="Jiang F."/>
            <person name="Liu H."/>
            <person name="Zhao H."/>
            <person name="Xu D."/>
            <person name="Zhang Y."/>
        </authorList>
    </citation>
    <scope>NUCLEOTIDE SEQUENCE [LARGE SCALE GENOMIC DNA]</scope>
    <source>
        <strain evidence="2">cv. Niubang</strain>
    </source>
</reference>
<gene>
    <name evidence="1" type="ORF">L6452_29069</name>
</gene>
<sequence length="96" mass="10855">MEATVVVENDTETVDVIIVSTIGGKNGQLKEETCCSNCHKKLCYTEIKMERKAAILGHRIEQEVDMEDILGACRQTFSWASFKQLNGTTYYQECTK</sequence>
<reference evidence="2" key="1">
    <citation type="journal article" date="2022" name="Mol. Ecol. Resour.">
        <title>The genomes of chicory, endive, great burdock and yacon provide insights into Asteraceae palaeo-polyploidization history and plant inulin production.</title>
        <authorList>
            <person name="Fan W."/>
            <person name="Wang S."/>
            <person name="Wang H."/>
            <person name="Wang A."/>
            <person name="Jiang F."/>
            <person name="Liu H."/>
            <person name="Zhao H."/>
            <person name="Xu D."/>
            <person name="Zhang Y."/>
        </authorList>
    </citation>
    <scope>NUCLEOTIDE SEQUENCE [LARGE SCALE GENOMIC DNA]</scope>
    <source>
        <strain evidence="2">cv. Niubang</strain>
    </source>
</reference>
<comment type="caution">
    <text evidence="1">The sequence shown here is derived from an EMBL/GenBank/DDBJ whole genome shotgun (WGS) entry which is preliminary data.</text>
</comment>